<keyword evidence="5" id="KW-0547">Nucleotide-binding</keyword>
<sequence length="816" mass="94591">MIIAHKDENGREQSLFKHLINVGNESFNLGKQLDIEYISLLVGLLHDLGKADPLFQDKIKNNKNTSVNHSTAGAKYLYQIYCDIGNKNEDFKSPICQSYTEILMYAIETHHGVFDIGTYNKQVINSIYRRIENYTLNRKYSYNLVRNYANSIIDEYCNKKYKLSIEETFTKGFEEYKNIIEKLELEKSDNPDIDFYYYNHCIIRLILSILKNEDIYDTINAYEKIIDKRTYDENQAIIEYFYQQIEAEYGSYPPPTSDINKVRAIIVDVIRSRYDTDSNGVYKLDLPTGAGKTKLSLLYSLHQMKNNHKNKMIYIAPFLSILEQNAYEYRKTLANDKYILEHHSNVVDNIPFDSEDTDDDNIAAMKEYIKESWDQIVILSTMVQFSNTLFKSLSSNLRRFYNLSNSVIILDEVQSLPDEMTHIFNLMLNFISKVMNSVIILCSATQPSLDHDSINHKIIYGGSNNEDYNLIQLDDRQKQIFDRVEVSLLNDGKESKLTDIYNSVLNNKQKSTLIILNTKKSVMNLYEMFEDAMDDTSNLYYLTTNMCPKHRLDIINEIKDKLNSDIDVIVISTSLIEAGVNLDFRRLYRSYAGFDSIIQAMGRCNREGKYDKGEAYLVNLDKDDEKLGNLKSIENKKNITKKVLDKYDGNFDIEDLNKRYYAKLFSNLDDLDKKVADNKTLLDLLSFNKEIRQSGDMEGINAQALKEASDQFSLIEDKSESVIVYYGESFTLIEELIAAIEEFRGYDGNKEKINEIKILLNKLQPYTISIYNSNDFEDKLVKVDGLDVFGIKILNESNYDEKVGLTEESKLESFMI</sequence>
<dbReference type="InterPro" id="IPR006483">
    <property type="entry name" value="CRISPR-assoc_Cas3_HD"/>
</dbReference>
<comment type="similarity">
    <text evidence="2">In the central section; belongs to the CRISPR-associated helicase Cas3 family.</text>
</comment>
<evidence type="ECO:0000256" key="2">
    <source>
        <dbReference type="ARBA" id="ARBA00009046"/>
    </source>
</evidence>
<protein>
    <submittedName>
        <fullName evidence="12">CRISPR-associated helicase/endonuclease Cas3</fullName>
    </submittedName>
</protein>
<keyword evidence="6" id="KW-0378">Hydrolase</keyword>
<dbReference type="Pfam" id="PF22590">
    <property type="entry name" value="Cas3-like_C_2"/>
    <property type="match status" value="1"/>
</dbReference>
<dbReference type="GO" id="GO:0003676">
    <property type="term" value="F:nucleic acid binding"/>
    <property type="evidence" value="ECO:0007669"/>
    <property type="project" value="InterPro"/>
</dbReference>
<keyword evidence="9" id="KW-0051">Antiviral defense</keyword>
<keyword evidence="4" id="KW-0479">Metal-binding</keyword>
<name>A0A2I1M4W7_9FIRM</name>
<dbReference type="Pfam" id="PF00270">
    <property type="entry name" value="DEAD"/>
    <property type="match status" value="1"/>
</dbReference>
<organism evidence="12 13">
    <name type="scientific">Anaerococcus octavius</name>
    <dbReference type="NCBI Taxonomy" id="54007"/>
    <lineage>
        <taxon>Bacteria</taxon>
        <taxon>Bacillati</taxon>
        <taxon>Bacillota</taxon>
        <taxon>Tissierellia</taxon>
        <taxon>Tissierellales</taxon>
        <taxon>Peptoniphilaceae</taxon>
        <taxon>Anaerococcus</taxon>
    </lineage>
</organism>
<keyword evidence="13" id="KW-1185">Reference proteome</keyword>
<reference evidence="12 13" key="1">
    <citation type="submission" date="2017-12" db="EMBL/GenBank/DDBJ databases">
        <title>Phylogenetic diversity of female urinary microbiome.</title>
        <authorList>
            <person name="Thomas-White K."/>
            <person name="Wolfe A.J."/>
        </authorList>
    </citation>
    <scope>NUCLEOTIDE SEQUENCE [LARGE SCALE GENOMIC DNA]</scope>
    <source>
        <strain evidence="12 13">UMB0119</strain>
    </source>
</reference>
<dbReference type="SMART" id="SM00487">
    <property type="entry name" value="DEXDc"/>
    <property type="match status" value="1"/>
</dbReference>
<evidence type="ECO:0000256" key="3">
    <source>
        <dbReference type="ARBA" id="ARBA00022722"/>
    </source>
</evidence>
<dbReference type="PROSITE" id="PS51194">
    <property type="entry name" value="HELICASE_CTER"/>
    <property type="match status" value="1"/>
</dbReference>
<dbReference type="SUPFAM" id="SSF109604">
    <property type="entry name" value="HD-domain/PDEase-like"/>
    <property type="match status" value="1"/>
</dbReference>
<dbReference type="Gene3D" id="3.40.50.300">
    <property type="entry name" value="P-loop containing nucleotide triphosphate hydrolases"/>
    <property type="match status" value="2"/>
</dbReference>
<evidence type="ECO:0000259" key="10">
    <source>
        <dbReference type="PROSITE" id="PS51194"/>
    </source>
</evidence>
<dbReference type="AlphaFoldDB" id="A0A2I1M4W7"/>
<gene>
    <name evidence="12" type="ORF">CYJ34_08810</name>
</gene>
<evidence type="ECO:0000256" key="6">
    <source>
        <dbReference type="ARBA" id="ARBA00022801"/>
    </source>
</evidence>
<dbReference type="NCBIfam" id="TIGR01587">
    <property type="entry name" value="cas3_core"/>
    <property type="match status" value="1"/>
</dbReference>
<dbReference type="Gene3D" id="1.10.3210.30">
    <property type="match status" value="1"/>
</dbReference>
<dbReference type="InterPro" id="IPR006474">
    <property type="entry name" value="Helicase_Cas3_CRISPR-ass_core"/>
</dbReference>
<dbReference type="GO" id="GO:0046872">
    <property type="term" value="F:metal ion binding"/>
    <property type="evidence" value="ECO:0007669"/>
    <property type="project" value="UniProtKB-KW"/>
</dbReference>
<dbReference type="GO" id="GO:0005524">
    <property type="term" value="F:ATP binding"/>
    <property type="evidence" value="ECO:0007669"/>
    <property type="project" value="UniProtKB-KW"/>
</dbReference>
<dbReference type="InterPro" id="IPR014001">
    <property type="entry name" value="Helicase_ATP-bd"/>
</dbReference>
<dbReference type="InterPro" id="IPR027417">
    <property type="entry name" value="P-loop_NTPase"/>
</dbReference>
<keyword evidence="3" id="KW-0540">Nuclease</keyword>
<dbReference type="CDD" id="cd09641">
    <property type="entry name" value="Cas3''_I"/>
    <property type="match status" value="1"/>
</dbReference>
<proteinExistence type="inferred from homology"/>
<evidence type="ECO:0000256" key="1">
    <source>
        <dbReference type="ARBA" id="ARBA00006847"/>
    </source>
</evidence>
<feature type="domain" description="Helicase C-terminal" evidence="10">
    <location>
        <begin position="496"/>
        <end position="657"/>
    </location>
</feature>
<dbReference type="Proteomes" id="UP000234335">
    <property type="component" value="Unassembled WGS sequence"/>
</dbReference>
<dbReference type="GO" id="GO:0004386">
    <property type="term" value="F:helicase activity"/>
    <property type="evidence" value="ECO:0007669"/>
    <property type="project" value="UniProtKB-KW"/>
</dbReference>
<evidence type="ECO:0000313" key="13">
    <source>
        <dbReference type="Proteomes" id="UP000234335"/>
    </source>
</evidence>
<dbReference type="RefSeq" id="WP_101540913.1">
    <property type="nucleotide sequence ID" value="NZ_PKGS01000009.1"/>
</dbReference>
<dbReference type="PANTHER" id="PTHR24031">
    <property type="entry name" value="RNA HELICASE"/>
    <property type="match status" value="1"/>
</dbReference>
<keyword evidence="8" id="KW-0067">ATP-binding</keyword>
<feature type="domain" description="HD Cas3-type" evidence="11">
    <location>
        <begin position="8"/>
        <end position="216"/>
    </location>
</feature>
<evidence type="ECO:0000256" key="9">
    <source>
        <dbReference type="ARBA" id="ARBA00023118"/>
    </source>
</evidence>
<dbReference type="InterPro" id="IPR001650">
    <property type="entry name" value="Helicase_C-like"/>
</dbReference>
<dbReference type="InterPro" id="IPR011545">
    <property type="entry name" value="DEAD/DEAH_box_helicase_dom"/>
</dbReference>
<evidence type="ECO:0000313" key="12">
    <source>
        <dbReference type="EMBL" id="PKZ15170.1"/>
    </source>
</evidence>
<comment type="caution">
    <text evidence="12">The sequence shown here is derived from an EMBL/GenBank/DDBJ whole genome shotgun (WGS) entry which is preliminary data.</text>
</comment>
<evidence type="ECO:0000259" key="11">
    <source>
        <dbReference type="PROSITE" id="PS51643"/>
    </source>
</evidence>
<keyword evidence="12" id="KW-0255">Endonuclease</keyword>
<evidence type="ECO:0000256" key="7">
    <source>
        <dbReference type="ARBA" id="ARBA00022806"/>
    </source>
</evidence>
<dbReference type="SUPFAM" id="SSF52540">
    <property type="entry name" value="P-loop containing nucleoside triphosphate hydrolases"/>
    <property type="match status" value="1"/>
</dbReference>
<keyword evidence="7" id="KW-0347">Helicase</keyword>
<dbReference type="GO" id="GO:0016787">
    <property type="term" value="F:hydrolase activity"/>
    <property type="evidence" value="ECO:0007669"/>
    <property type="project" value="UniProtKB-KW"/>
</dbReference>
<comment type="similarity">
    <text evidence="1">In the N-terminal section; belongs to the CRISPR-associated nuclease Cas3-HD family.</text>
</comment>
<dbReference type="GO" id="GO:0004519">
    <property type="term" value="F:endonuclease activity"/>
    <property type="evidence" value="ECO:0007669"/>
    <property type="project" value="UniProtKB-KW"/>
</dbReference>
<dbReference type="EMBL" id="PKGS01000009">
    <property type="protein sequence ID" value="PKZ15170.1"/>
    <property type="molecule type" value="Genomic_DNA"/>
</dbReference>
<dbReference type="InterPro" id="IPR038257">
    <property type="entry name" value="CRISPR-assoc_Cas3_HD_sf"/>
</dbReference>
<dbReference type="InterPro" id="IPR054712">
    <property type="entry name" value="Cas3-like_dom"/>
</dbReference>
<dbReference type="NCBIfam" id="TIGR01596">
    <property type="entry name" value="cas3_HD"/>
    <property type="match status" value="1"/>
</dbReference>
<evidence type="ECO:0000256" key="4">
    <source>
        <dbReference type="ARBA" id="ARBA00022723"/>
    </source>
</evidence>
<evidence type="ECO:0000256" key="5">
    <source>
        <dbReference type="ARBA" id="ARBA00022741"/>
    </source>
</evidence>
<dbReference type="GO" id="GO:0051607">
    <property type="term" value="P:defense response to virus"/>
    <property type="evidence" value="ECO:0007669"/>
    <property type="project" value="UniProtKB-KW"/>
</dbReference>
<dbReference type="CDD" id="cd17930">
    <property type="entry name" value="DEXHc_cas3"/>
    <property type="match status" value="1"/>
</dbReference>
<accession>A0A2I1M4W7</accession>
<dbReference type="PROSITE" id="PS51643">
    <property type="entry name" value="HD_CAS3"/>
    <property type="match status" value="1"/>
</dbReference>
<evidence type="ECO:0000256" key="8">
    <source>
        <dbReference type="ARBA" id="ARBA00022840"/>
    </source>
</evidence>